<evidence type="ECO:0000313" key="6">
    <source>
        <dbReference type="EMBL" id="MBW4660321.1"/>
    </source>
</evidence>
<name>A0A951UN51_9CYAN</name>
<dbReference type="GO" id="GO:0005737">
    <property type="term" value="C:cytoplasm"/>
    <property type="evidence" value="ECO:0007669"/>
    <property type="project" value="TreeGrafter"/>
</dbReference>
<dbReference type="PANTHER" id="PTHR11455:SF18">
    <property type="entry name" value="SI:CH1073-390K14.1"/>
    <property type="match status" value="1"/>
</dbReference>
<keyword evidence="4" id="KW-0157">Chromophore</keyword>
<keyword evidence="2 3" id="KW-0274">FAD</keyword>
<dbReference type="GO" id="GO:0003904">
    <property type="term" value="F:deoxyribodipyrimidine photo-lyase activity"/>
    <property type="evidence" value="ECO:0007669"/>
    <property type="project" value="TreeGrafter"/>
</dbReference>
<evidence type="ECO:0000259" key="5">
    <source>
        <dbReference type="Pfam" id="PF03441"/>
    </source>
</evidence>
<feature type="binding site" evidence="3">
    <location>
        <begin position="199"/>
        <end position="201"/>
    </location>
    <ligand>
        <name>FAD</name>
        <dbReference type="ChEBI" id="CHEBI:57692"/>
    </ligand>
</feature>
<organism evidence="6 7">
    <name type="scientific">Drouetiella hepatica Uher 2000/2452</name>
    <dbReference type="NCBI Taxonomy" id="904376"/>
    <lineage>
        <taxon>Bacteria</taxon>
        <taxon>Bacillati</taxon>
        <taxon>Cyanobacteriota</taxon>
        <taxon>Cyanophyceae</taxon>
        <taxon>Oculatellales</taxon>
        <taxon>Oculatellaceae</taxon>
        <taxon>Drouetiella</taxon>
    </lineage>
</organism>
<gene>
    <name evidence="6" type="ORF">KME15_16730</name>
</gene>
<reference evidence="6" key="1">
    <citation type="submission" date="2021-05" db="EMBL/GenBank/DDBJ databases">
        <authorList>
            <person name="Pietrasiak N."/>
            <person name="Ward R."/>
            <person name="Stajich J.E."/>
            <person name="Kurbessoian T."/>
        </authorList>
    </citation>
    <scope>NUCLEOTIDE SEQUENCE</scope>
    <source>
        <strain evidence="6">UHER 2000/2452</strain>
    </source>
</reference>
<dbReference type="AlphaFoldDB" id="A0A951UN51"/>
<keyword evidence="1 3" id="KW-0285">Flavoprotein</keyword>
<reference evidence="6" key="2">
    <citation type="journal article" date="2022" name="Microbiol. Resour. Announc.">
        <title>Metagenome Sequencing to Explore Phylogenomics of Terrestrial Cyanobacteria.</title>
        <authorList>
            <person name="Ward R.D."/>
            <person name="Stajich J.E."/>
            <person name="Johansen J.R."/>
            <person name="Huntemann M."/>
            <person name="Clum A."/>
            <person name="Foster B."/>
            <person name="Foster B."/>
            <person name="Roux S."/>
            <person name="Palaniappan K."/>
            <person name="Varghese N."/>
            <person name="Mukherjee S."/>
            <person name="Reddy T.B.K."/>
            <person name="Daum C."/>
            <person name="Copeland A."/>
            <person name="Chen I.A."/>
            <person name="Ivanova N.N."/>
            <person name="Kyrpides N.C."/>
            <person name="Shapiro N."/>
            <person name="Eloe-Fadrosh E.A."/>
            <person name="Pietrasiak N."/>
        </authorList>
    </citation>
    <scope>NUCLEOTIDE SEQUENCE</scope>
    <source>
        <strain evidence="6">UHER 2000/2452</strain>
    </source>
</reference>
<dbReference type="EMBL" id="JAHHHD010000020">
    <property type="protein sequence ID" value="MBW4660321.1"/>
    <property type="molecule type" value="Genomic_DNA"/>
</dbReference>
<dbReference type="InterPro" id="IPR002081">
    <property type="entry name" value="Cryptochrome/DNA_photolyase_1"/>
</dbReference>
<dbReference type="PANTHER" id="PTHR11455">
    <property type="entry name" value="CRYPTOCHROME"/>
    <property type="match status" value="1"/>
</dbReference>
<comment type="cofactor">
    <cofactor evidence="3">
        <name>FAD</name>
        <dbReference type="ChEBI" id="CHEBI:57692"/>
    </cofactor>
    <text evidence="3">Binds 1 FAD per subunit.</text>
</comment>
<dbReference type="Gene3D" id="1.25.40.80">
    <property type="match status" value="1"/>
</dbReference>
<accession>A0A951UN51</accession>
<sequence length="275" mass="31678">MMQQLRTDLELADREAIATYLQSEFPFVEDSGELSPHVGGRTAGLVRLQSFRLEKYGKQRNFLDGEVSQLSPYVSRGCLELEELRQWALKQSRSKSVEAFVSELAWRAFFHLVYEEEGDRILKDMEKPKVPMNQHQRSLPEDIAAGTTGIPSMDTLIHMLKETGYLHNHARMYLASYVVHFRKVSWRAGADWMYSLLIDGDFASNHLSWQWVASTFSTKPYIFNRENLERYAGSLLPGDPKQGDPFNYSYEELAERLFEGAYMPEPSGRSPGQYQ</sequence>
<evidence type="ECO:0000313" key="7">
    <source>
        <dbReference type="Proteomes" id="UP000757435"/>
    </source>
</evidence>
<dbReference type="GO" id="GO:0032922">
    <property type="term" value="P:circadian regulation of gene expression"/>
    <property type="evidence" value="ECO:0007669"/>
    <property type="project" value="TreeGrafter"/>
</dbReference>
<feature type="domain" description="Cryptochrome/DNA photolyase FAD-binding" evidence="5">
    <location>
        <begin position="100"/>
        <end position="221"/>
    </location>
</feature>
<dbReference type="PRINTS" id="PR00147">
    <property type="entry name" value="DNAPHOTLYASE"/>
</dbReference>
<evidence type="ECO:0000256" key="4">
    <source>
        <dbReference type="RuleBase" id="RU004182"/>
    </source>
</evidence>
<dbReference type="GO" id="GO:0071949">
    <property type="term" value="F:FAD binding"/>
    <property type="evidence" value="ECO:0007669"/>
    <property type="project" value="TreeGrafter"/>
</dbReference>
<dbReference type="InterPro" id="IPR005101">
    <property type="entry name" value="Cryptochr/Photolyase_FAD-bd"/>
</dbReference>
<evidence type="ECO:0000256" key="1">
    <source>
        <dbReference type="ARBA" id="ARBA00022630"/>
    </source>
</evidence>
<comment type="caution">
    <text evidence="6">The sequence shown here is derived from an EMBL/GenBank/DDBJ whole genome shotgun (WGS) entry which is preliminary data.</text>
</comment>
<dbReference type="InterPro" id="IPR036134">
    <property type="entry name" value="Crypto/Photolyase_FAD-like_sf"/>
</dbReference>
<dbReference type="Pfam" id="PF03441">
    <property type="entry name" value="FAD_binding_7"/>
    <property type="match status" value="1"/>
</dbReference>
<dbReference type="SUPFAM" id="SSF48173">
    <property type="entry name" value="Cryptochrome/photolyase FAD-binding domain"/>
    <property type="match status" value="1"/>
</dbReference>
<evidence type="ECO:0000256" key="3">
    <source>
        <dbReference type="PIRSR" id="PIRSR602081-1"/>
    </source>
</evidence>
<protein>
    <submittedName>
        <fullName evidence="6">Deoxyribodipyrimidine photo-lyase</fullName>
    </submittedName>
</protein>
<feature type="binding site" evidence="3">
    <location>
        <position position="100"/>
    </location>
    <ligand>
        <name>FAD</name>
        <dbReference type="ChEBI" id="CHEBI:57692"/>
    </ligand>
</feature>
<dbReference type="Gene3D" id="1.10.579.10">
    <property type="entry name" value="DNA Cyclobutane Dipyrimidine Photolyase, subunit A, domain 3"/>
    <property type="match status" value="1"/>
</dbReference>
<evidence type="ECO:0000256" key="2">
    <source>
        <dbReference type="ARBA" id="ARBA00022827"/>
    </source>
</evidence>
<feature type="binding site" evidence="3">
    <location>
        <begin position="103"/>
        <end position="110"/>
    </location>
    <ligand>
        <name>FAD</name>
        <dbReference type="ChEBI" id="CHEBI:57692"/>
    </ligand>
</feature>
<dbReference type="GO" id="GO:0043153">
    <property type="term" value="P:entrainment of circadian clock by photoperiod"/>
    <property type="evidence" value="ECO:0007669"/>
    <property type="project" value="TreeGrafter"/>
</dbReference>
<dbReference type="Proteomes" id="UP000757435">
    <property type="component" value="Unassembled WGS sequence"/>
</dbReference>
<dbReference type="GO" id="GO:0003677">
    <property type="term" value="F:DNA binding"/>
    <property type="evidence" value="ECO:0007669"/>
    <property type="project" value="TreeGrafter"/>
</dbReference>
<proteinExistence type="inferred from homology"/>
<feature type="binding site" evidence="3">
    <location>
        <position position="56"/>
    </location>
    <ligand>
        <name>FAD</name>
        <dbReference type="ChEBI" id="CHEBI:57692"/>
    </ligand>
</feature>
<comment type="similarity">
    <text evidence="4">Belongs to the DNA photolyase family.</text>
</comment>